<evidence type="ECO:0000256" key="2">
    <source>
        <dbReference type="ARBA" id="ARBA00009233"/>
    </source>
</evidence>
<protein>
    <recommendedName>
        <fullName evidence="9">Enoyl-[acyl-carrier-protein] reductase [NADH]</fullName>
        <ecNumber evidence="9">1.3.1.9</ecNumber>
    </recommendedName>
</protein>
<organism evidence="12 13">
    <name type="scientific">Methyloligella halotolerans</name>
    <dbReference type="NCBI Taxonomy" id="1177755"/>
    <lineage>
        <taxon>Bacteria</taxon>
        <taxon>Pseudomonadati</taxon>
        <taxon>Pseudomonadota</taxon>
        <taxon>Alphaproteobacteria</taxon>
        <taxon>Hyphomicrobiales</taxon>
        <taxon>Hyphomicrobiaceae</taxon>
        <taxon>Methyloligella</taxon>
    </lineage>
</organism>
<dbReference type="PANTHER" id="PTHR43159">
    <property type="entry name" value="ENOYL-[ACYL-CARRIER-PROTEIN] REDUCTASE"/>
    <property type="match status" value="1"/>
</dbReference>
<evidence type="ECO:0000256" key="4">
    <source>
        <dbReference type="ARBA" id="ARBA00022832"/>
    </source>
</evidence>
<dbReference type="Proteomes" id="UP000095087">
    <property type="component" value="Unassembled WGS sequence"/>
</dbReference>
<dbReference type="InterPro" id="IPR036291">
    <property type="entry name" value="NAD(P)-bd_dom_sf"/>
</dbReference>
<dbReference type="AlphaFoldDB" id="A0A1E2RYU9"/>
<feature type="binding site" evidence="10">
    <location>
        <position position="105"/>
    </location>
    <ligand>
        <name>substrate</name>
    </ligand>
</feature>
<evidence type="ECO:0000256" key="9">
    <source>
        <dbReference type="PIRNR" id="PIRNR000094"/>
    </source>
</evidence>
<dbReference type="InterPro" id="IPR014358">
    <property type="entry name" value="Enoyl-ACP_Rdtase_NADH"/>
</dbReference>
<evidence type="ECO:0000256" key="8">
    <source>
        <dbReference type="ARBA" id="ARBA00048572"/>
    </source>
</evidence>
<keyword evidence="4" id="KW-0276">Fatty acid metabolism</keyword>
<evidence type="ECO:0000256" key="1">
    <source>
        <dbReference type="ARBA" id="ARBA00005194"/>
    </source>
</evidence>
<keyword evidence="6" id="KW-0443">Lipid metabolism</keyword>
<name>A0A1E2RYU9_9HYPH</name>
<sequence>MTDSTPLKRPIVDLSGKRGLIVGIANRHSIAAGCGAAFKAAGARLAATYLNDKAKPFVQEVTESLGCEMLLPCNVREQGQLEAVFETIERKWGGLDFLLHSIAFAPAEDLHGRLTDSSAEGFGIAMDVSCHSFVRMARLAEPLMKGGGCLLGITFFGSERVVEHYNLMGPVKAALESATRYLAAELGPEGIRAHALSPGPIKTRAASGIDRFDQLMDEAATRAPQHHLVDIDDVGNLAAFLVSDAAKRITGTIIPVDGGAHLMA</sequence>
<comment type="pathway">
    <text evidence="1">Lipid metabolism; fatty acid biosynthesis.</text>
</comment>
<dbReference type="NCBIfam" id="NF005717">
    <property type="entry name" value="PRK07533.1"/>
    <property type="match status" value="1"/>
</dbReference>
<dbReference type="InterPro" id="IPR002347">
    <property type="entry name" value="SDR_fam"/>
</dbReference>
<proteinExistence type="inferred from homology"/>
<dbReference type="GO" id="GO:0004318">
    <property type="term" value="F:enoyl-[acyl-carrier-protein] reductase (NADH) activity"/>
    <property type="evidence" value="ECO:0007669"/>
    <property type="project" value="UniProtKB-EC"/>
</dbReference>
<dbReference type="PATRIC" id="fig|1177755.3.peg.1450"/>
<keyword evidence="9 11" id="KW-0520">NAD</keyword>
<evidence type="ECO:0000256" key="5">
    <source>
        <dbReference type="ARBA" id="ARBA00023002"/>
    </source>
</evidence>
<dbReference type="GO" id="GO:0006633">
    <property type="term" value="P:fatty acid biosynthetic process"/>
    <property type="evidence" value="ECO:0007669"/>
    <property type="project" value="UniProtKB-UniPathway"/>
</dbReference>
<evidence type="ECO:0000313" key="13">
    <source>
        <dbReference type="Proteomes" id="UP000095087"/>
    </source>
</evidence>
<comment type="catalytic activity">
    <reaction evidence="8 9">
        <text>a 2,3-saturated acyl-[ACP] + NAD(+) = a (2E)-enoyl-[ACP] + NADH + H(+)</text>
        <dbReference type="Rhea" id="RHEA:10240"/>
        <dbReference type="Rhea" id="RHEA-COMP:9925"/>
        <dbReference type="Rhea" id="RHEA-COMP:9926"/>
        <dbReference type="ChEBI" id="CHEBI:15378"/>
        <dbReference type="ChEBI" id="CHEBI:57540"/>
        <dbReference type="ChEBI" id="CHEBI:57945"/>
        <dbReference type="ChEBI" id="CHEBI:78784"/>
        <dbReference type="ChEBI" id="CHEBI:78785"/>
        <dbReference type="EC" id="1.3.1.9"/>
    </reaction>
</comment>
<evidence type="ECO:0000256" key="11">
    <source>
        <dbReference type="PIRSR" id="PIRSR000094-3"/>
    </source>
</evidence>
<dbReference type="SUPFAM" id="SSF51735">
    <property type="entry name" value="NAD(P)-binding Rossmann-fold domains"/>
    <property type="match status" value="1"/>
</dbReference>
<accession>A0A1E2RYU9</accession>
<dbReference type="RefSeq" id="WP_069094788.1">
    <property type="nucleotide sequence ID" value="NZ_MASI01000003.1"/>
</dbReference>
<feature type="binding site" evidence="11">
    <location>
        <position position="172"/>
    </location>
    <ligand>
        <name>NAD(+)</name>
        <dbReference type="ChEBI" id="CHEBI:57540"/>
    </ligand>
</feature>
<dbReference type="Gene3D" id="3.40.50.720">
    <property type="entry name" value="NAD(P)-binding Rossmann-like Domain"/>
    <property type="match status" value="1"/>
</dbReference>
<comment type="caution">
    <text evidence="12">The sequence shown here is derived from an EMBL/GenBank/DDBJ whole genome shotgun (WGS) entry which is preliminary data.</text>
</comment>
<dbReference type="Pfam" id="PF13561">
    <property type="entry name" value="adh_short_C2"/>
    <property type="match status" value="1"/>
</dbReference>
<keyword evidence="5 9" id="KW-0560">Oxidoreductase</keyword>
<dbReference type="CDD" id="cd05372">
    <property type="entry name" value="ENR_SDR"/>
    <property type="match status" value="1"/>
</dbReference>
<dbReference type="OrthoDB" id="9803628at2"/>
<dbReference type="UniPathway" id="UPA00094"/>
<dbReference type="PANTHER" id="PTHR43159:SF2">
    <property type="entry name" value="ENOYL-[ACYL-CARRIER-PROTEIN] REDUCTASE [NADH], CHLOROPLASTIC"/>
    <property type="match status" value="1"/>
</dbReference>
<evidence type="ECO:0000256" key="7">
    <source>
        <dbReference type="ARBA" id="ARBA00023160"/>
    </source>
</evidence>
<feature type="binding site" evidence="11">
    <location>
        <begin position="201"/>
        <end position="205"/>
    </location>
    <ligand>
        <name>NAD(+)</name>
        <dbReference type="ChEBI" id="CHEBI:57540"/>
    </ligand>
</feature>
<evidence type="ECO:0000313" key="12">
    <source>
        <dbReference type="EMBL" id="ODA67416.1"/>
    </source>
</evidence>
<dbReference type="PIRSF" id="PIRSF000094">
    <property type="entry name" value="Enoyl-ACP_rdct"/>
    <property type="match status" value="1"/>
</dbReference>
<keyword evidence="7 9" id="KW-0275">Fatty acid biosynthesis</keyword>
<evidence type="ECO:0000256" key="6">
    <source>
        <dbReference type="ARBA" id="ARBA00023098"/>
    </source>
</evidence>
<dbReference type="PRINTS" id="PR00081">
    <property type="entry name" value="GDHRDH"/>
</dbReference>
<reference evidence="12 13" key="1">
    <citation type="submission" date="2016-07" db="EMBL/GenBank/DDBJ databases">
        <title>Draft genome sequence of Methyloligella halotolerans C2T (VKM B-2706T=CCUG 61687T=DSM 25045T), a halotolerant polyhydroxybutyrate accumulating methylotroph.</title>
        <authorList>
            <person name="Vasilenko O.V."/>
            <person name="Doronina N.V."/>
            <person name="Poroshina M.N."/>
            <person name="Tarlachkov S.V."/>
            <person name="Trotsenko Y.A."/>
        </authorList>
    </citation>
    <scope>NUCLEOTIDE SEQUENCE [LARGE SCALE GENOMIC DNA]</scope>
    <source>
        <strain evidence="12 13">VKM B-2706</strain>
    </source>
</reference>
<feature type="binding site" evidence="11">
    <location>
        <position position="23"/>
    </location>
    <ligand>
        <name>NAD(+)</name>
        <dbReference type="ChEBI" id="CHEBI:57540"/>
    </ligand>
</feature>
<evidence type="ECO:0000256" key="3">
    <source>
        <dbReference type="ARBA" id="ARBA00022516"/>
    </source>
</evidence>
<gene>
    <name evidence="12" type="ORF">A7A08_01448</name>
</gene>
<keyword evidence="3 9" id="KW-0444">Lipid biosynthesis</keyword>
<feature type="binding site" evidence="11">
    <location>
        <begin position="29"/>
        <end position="30"/>
    </location>
    <ligand>
        <name>NAD(+)</name>
        <dbReference type="ChEBI" id="CHEBI:57540"/>
    </ligand>
</feature>
<keyword evidence="13" id="KW-1185">Reference proteome</keyword>
<feature type="binding site" evidence="11">
    <location>
        <position position="102"/>
    </location>
    <ligand>
        <name>NAD(+)</name>
        <dbReference type="ChEBI" id="CHEBI:57540"/>
    </ligand>
</feature>
<evidence type="ECO:0000256" key="10">
    <source>
        <dbReference type="PIRSR" id="PIRSR000094-2"/>
    </source>
</evidence>
<comment type="similarity">
    <text evidence="2 9">Belongs to the short-chain dehydrogenases/reductases (SDR) family. FabI subfamily.</text>
</comment>
<dbReference type="EC" id="1.3.1.9" evidence="9"/>
<dbReference type="EMBL" id="MASI01000003">
    <property type="protein sequence ID" value="ODA67416.1"/>
    <property type="molecule type" value="Genomic_DNA"/>
</dbReference>
<dbReference type="STRING" id="1177755.A7A08_01448"/>